<evidence type="ECO:0000256" key="1">
    <source>
        <dbReference type="ARBA" id="ARBA00004275"/>
    </source>
</evidence>
<dbReference type="Proteomes" id="UP000054047">
    <property type="component" value="Unassembled WGS sequence"/>
</dbReference>
<reference evidence="4 5" key="1">
    <citation type="submission" date="2013-12" db="EMBL/GenBank/DDBJ databases">
        <title>Draft genome of the parsitic nematode Ancylostoma duodenale.</title>
        <authorList>
            <person name="Mitreva M."/>
        </authorList>
    </citation>
    <scope>NUCLEOTIDE SEQUENCE [LARGE SCALE GENOMIC DNA]</scope>
    <source>
        <strain evidence="4 5">Zhejiang</strain>
    </source>
</reference>
<protein>
    <recommendedName>
        <fullName evidence="3">AMP-dependent synthetase/ligase domain-containing protein</fullName>
    </recommendedName>
</protein>
<accession>A0A0C2GLN4</accession>
<dbReference type="EMBL" id="KN733687">
    <property type="protein sequence ID" value="KIH57981.1"/>
    <property type="molecule type" value="Genomic_DNA"/>
</dbReference>
<comment type="subcellular location">
    <subcellularLocation>
        <location evidence="1">Peroxisome</location>
    </subcellularLocation>
</comment>
<dbReference type="PANTHER" id="PTHR24096">
    <property type="entry name" value="LONG-CHAIN-FATTY-ACID--COA LIGASE"/>
    <property type="match status" value="1"/>
</dbReference>
<evidence type="ECO:0000313" key="4">
    <source>
        <dbReference type="EMBL" id="KIH57981.1"/>
    </source>
</evidence>
<sequence length="119" mass="13097">MCRRCPVKVFYHFMKPHVVVGEHSDLLIRIRYGMTECTMSSHLPDLKNSVPFGSVGKLASNMHMKIVDPSTGKEMPPGMSGEICIRGPTVMLGYLGKPDATKSTIINGWLHTGTVFSGF</sequence>
<evidence type="ECO:0000259" key="3">
    <source>
        <dbReference type="Pfam" id="PF00501"/>
    </source>
</evidence>
<dbReference type="Gene3D" id="3.40.50.980">
    <property type="match status" value="1"/>
</dbReference>
<keyword evidence="5" id="KW-1185">Reference proteome</keyword>
<feature type="domain" description="AMP-dependent synthetase/ligase" evidence="3">
    <location>
        <begin position="31"/>
        <end position="95"/>
    </location>
</feature>
<dbReference type="InterPro" id="IPR000873">
    <property type="entry name" value="AMP-dep_synth/lig_dom"/>
</dbReference>
<evidence type="ECO:0000313" key="5">
    <source>
        <dbReference type="Proteomes" id="UP000054047"/>
    </source>
</evidence>
<dbReference type="GO" id="GO:0005777">
    <property type="term" value="C:peroxisome"/>
    <property type="evidence" value="ECO:0007669"/>
    <property type="project" value="UniProtKB-SubCell"/>
</dbReference>
<gene>
    <name evidence="4" type="ORF">ANCDUO_11825</name>
</gene>
<dbReference type="SUPFAM" id="SSF56801">
    <property type="entry name" value="Acetyl-CoA synthetase-like"/>
    <property type="match status" value="1"/>
</dbReference>
<proteinExistence type="predicted"/>
<keyword evidence="2" id="KW-0576">Peroxisome</keyword>
<organism evidence="4 5">
    <name type="scientific">Ancylostoma duodenale</name>
    <dbReference type="NCBI Taxonomy" id="51022"/>
    <lineage>
        <taxon>Eukaryota</taxon>
        <taxon>Metazoa</taxon>
        <taxon>Ecdysozoa</taxon>
        <taxon>Nematoda</taxon>
        <taxon>Chromadorea</taxon>
        <taxon>Rhabditida</taxon>
        <taxon>Rhabditina</taxon>
        <taxon>Rhabditomorpha</taxon>
        <taxon>Strongyloidea</taxon>
        <taxon>Ancylostomatidae</taxon>
        <taxon>Ancylostomatinae</taxon>
        <taxon>Ancylostoma</taxon>
    </lineage>
</organism>
<dbReference type="AlphaFoldDB" id="A0A0C2GLN4"/>
<dbReference type="Pfam" id="PF00501">
    <property type="entry name" value="AMP-binding"/>
    <property type="match status" value="1"/>
</dbReference>
<dbReference type="Gene3D" id="2.30.38.10">
    <property type="entry name" value="Luciferase, Domain 3"/>
    <property type="match status" value="1"/>
</dbReference>
<dbReference type="PANTHER" id="PTHR24096:SF422">
    <property type="entry name" value="BCDNA.GH02901"/>
    <property type="match status" value="1"/>
</dbReference>
<dbReference type="OrthoDB" id="10253869at2759"/>
<dbReference type="GO" id="GO:0016405">
    <property type="term" value="F:CoA-ligase activity"/>
    <property type="evidence" value="ECO:0007669"/>
    <property type="project" value="TreeGrafter"/>
</dbReference>
<evidence type="ECO:0000256" key="2">
    <source>
        <dbReference type="ARBA" id="ARBA00023140"/>
    </source>
</evidence>
<name>A0A0C2GLN4_9BILA</name>